<name>A0ABQ8UN19_9EUKA</name>
<evidence type="ECO:0000313" key="4">
    <source>
        <dbReference type="Proteomes" id="UP001141327"/>
    </source>
</evidence>
<feature type="compositionally biased region" description="Low complexity" evidence="2">
    <location>
        <begin position="1413"/>
        <end position="1423"/>
    </location>
</feature>
<feature type="compositionally biased region" description="Pro residues" evidence="2">
    <location>
        <begin position="864"/>
        <end position="886"/>
    </location>
</feature>
<feature type="compositionally biased region" description="Low complexity" evidence="2">
    <location>
        <begin position="1396"/>
        <end position="1405"/>
    </location>
</feature>
<feature type="compositionally biased region" description="Low complexity" evidence="2">
    <location>
        <begin position="1001"/>
        <end position="1021"/>
    </location>
</feature>
<keyword evidence="4" id="KW-1185">Reference proteome</keyword>
<dbReference type="PANTHER" id="PTHR23159">
    <property type="entry name" value="CENTROSOMAL PROTEIN 2"/>
    <property type="match status" value="1"/>
</dbReference>
<comment type="caution">
    <text evidence="3">The sequence shown here is derived from an EMBL/GenBank/DDBJ whole genome shotgun (WGS) entry which is preliminary data.</text>
</comment>
<gene>
    <name evidence="3" type="ORF">PAPYR_4453</name>
</gene>
<evidence type="ECO:0000256" key="2">
    <source>
        <dbReference type="SAM" id="MobiDB-lite"/>
    </source>
</evidence>
<feature type="compositionally biased region" description="Basic residues" evidence="2">
    <location>
        <begin position="756"/>
        <end position="766"/>
    </location>
</feature>
<feature type="region of interest" description="Disordered" evidence="2">
    <location>
        <begin position="283"/>
        <end position="305"/>
    </location>
</feature>
<feature type="compositionally biased region" description="Pro residues" evidence="2">
    <location>
        <begin position="1276"/>
        <end position="1286"/>
    </location>
</feature>
<feature type="compositionally biased region" description="Low complexity" evidence="2">
    <location>
        <begin position="1204"/>
        <end position="1217"/>
    </location>
</feature>
<feature type="compositionally biased region" description="Pro residues" evidence="2">
    <location>
        <begin position="1157"/>
        <end position="1175"/>
    </location>
</feature>
<dbReference type="PANTHER" id="PTHR23159:SF60">
    <property type="entry name" value="SPINDLE ASSEMBLY ABNORMAL PROTEIN 4"/>
    <property type="match status" value="1"/>
</dbReference>
<feature type="region of interest" description="Disordered" evidence="2">
    <location>
        <begin position="790"/>
        <end position="1032"/>
    </location>
</feature>
<proteinExistence type="predicted"/>
<accession>A0ABQ8UN19</accession>
<feature type="compositionally biased region" description="Pro residues" evidence="2">
    <location>
        <begin position="919"/>
        <end position="937"/>
    </location>
</feature>
<feature type="compositionally biased region" description="Polar residues" evidence="2">
    <location>
        <begin position="1365"/>
        <end position="1376"/>
    </location>
</feature>
<feature type="compositionally biased region" description="Pro residues" evidence="2">
    <location>
        <begin position="967"/>
        <end position="1000"/>
    </location>
</feature>
<feature type="region of interest" description="Disordered" evidence="2">
    <location>
        <begin position="1157"/>
        <end position="1177"/>
    </location>
</feature>
<feature type="coiled-coil region" evidence="1">
    <location>
        <begin position="350"/>
        <end position="457"/>
    </location>
</feature>
<dbReference type="EMBL" id="JAPMOS010000018">
    <property type="protein sequence ID" value="KAJ4459693.1"/>
    <property type="molecule type" value="Genomic_DNA"/>
</dbReference>
<feature type="compositionally biased region" description="Low complexity" evidence="2">
    <location>
        <begin position="1349"/>
        <end position="1361"/>
    </location>
</feature>
<dbReference type="PRINTS" id="PR01217">
    <property type="entry name" value="PRICHEXTENSN"/>
</dbReference>
<feature type="compositionally biased region" description="Pro residues" evidence="2">
    <location>
        <begin position="813"/>
        <end position="834"/>
    </location>
</feature>
<keyword evidence="1" id="KW-0175">Coiled coil</keyword>
<feature type="region of interest" description="Disordered" evidence="2">
    <location>
        <begin position="1204"/>
        <end position="1468"/>
    </location>
</feature>
<feature type="compositionally biased region" description="Low complexity" evidence="2">
    <location>
        <begin position="835"/>
        <end position="863"/>
    </location>
</feature>
<feature type="region of interest" description="Disordered" evidence="2">
    <location>
        <begin position="674"/>
        <end position="771"/>
    </location>
</feature>
<feature type="coiled-coil region" evidence="1">
    <location>
        <begin position="220"/>
        <end position="247"/>
    </location>
</feature>
<sequence length="1468" mass="154507">MTAPKCAQNSPTPSQIIKSRKTFMMLDDSQEFWGLCKLDKTFTRSSNPRSSADFPDFCRLFQVFRVCRLFGARTVCDKHALFSFTRLFPTNPSISCYFNSRRPLSPNFANFETFWTFLEFQNFANFANFANFGNLRRTFGELVDFGDPSRLAGLSRDLGNGKLPLTFRNDVPNWRVAKVVPTRMDLGQVFNCGKLHGLAANSRIFPFPFGFRLVRMRRKLDPKTRELSNAQQKIRSLTERLKARSESLDKVRRANSALTRKLSTRGTSDGSLPIESAELLSGPGTRGLGAIPPPPPSVAPSHPSLPRMYVPPFKVPQSARAAPSEPSPTAEDDEDLLVAAARALGPSHWASQLQSDLEETRIRANSLDEELRRANQRLGLLEQKNRSLGERNAALEAERTRLREELERLRRDQSQADKQLRDREQMGAELRACRRDLADATMALRRATGERDQAMRQLREARHPVVRPEDDGHPHVLESQAHLNDILQSEVRRPSAPATPPGGLLPAGDIALRAVAVGCLAGTAPQVAALKEQLRTANESLETVERDNARLHEELSEAEERLRAELARREEASHQSTRPSTPRSLPVCPRRGRPSASAQEAHARLLEDVVRLNERLHQRDAELAALRHQLRLAQAGGLRPPLLRLSLDDPLAPPGVPRARPGLLERLEAAAYGSRAAEENAPQGASAGPSFWGEAPGQPAAANPQCGPGRAHPDLRAHLPPPRGHSPSPDTVPDPSGISPRSGPGAAQTQAVPQHLQHHHHHHHHHPPEEEALRFAPDACWTCAACGRPAVPPGSSGSEAPGTARSGTGSTRPAPPQRAPPPPPPCATAPPELPLPLGARALSHTPHRPTWAPAPTQPTQRPEAAPPAPLWPQPQQPQRAPAPPIERAPAGAGEEPPVGEDFLRILLGDGARSAGPSPSLGPPQQPPPAPLQPPASPPQQAAPAPAPQPQPLSGGGRGAFTEGLAPPAAPRPQPPPSPSSPLPLAPVLAPLPPLPIPAGLPPDAQAALAPAPGPATAAAPASSSEGPGRPLPAMDQAAIAAAAADAVASSLLACLPPLSAHSQAGWSAAPPAVLPPAPTMPLPVAPATTGAPGPGRAAATVTPLAAGRPLPAPTLPAGVEDEFSASWYGPFSAALRAMVVPSLSASLSSALAGALPPALPQQPRPEGPPPPPVPMPAWLLSGLSQAEPSRPVLTITSSPAPAPLAGLAGAPAGVARPATPPPSARRGPGAMGSPSATPLAGPPQLTDPAVRGLVLPEPPEAPPGRLEFAVRGADIPPMPPMPPTPPARRHGPPQTPPPALSGGGLPHSPQKGQPTLRAGPPLGSYAEQFAKRGKATPLARPHRPPPETPALATAARPAPTLQPVVEQQQEGASQHSRAGRHPLATSSPPASPQDHPASTASLASPPQTPPASTPAATATGSPTTDDEEDHWKAVLTGLTKDLSLEEEEDRPEAIPDPDGGPGVAQTRG</sequence>
<evidence type="ECO:0000313" key="3">
    <source>
        <dbReference type="EMBL" id="KAJ4459693.1"/>
    </source>
</evidence>
<reference evidence="3" key="1">
    <citation type="journal article" date="2022" name="bioRxiv">
        <title>Genomics of Preaxostyla Flagellates Illuminates Evolutionary Transitions and the Path Towards Mitochondrial Loss.</title>
        <authorList>
            <person name="Novak L.V.F."/>
            <person name="Treitli S.C."/>
            <person name="Pyrih J."/>
            <person name="Halakuc P."/>
            <person name="Pipaliya S.V."/>
            <person name="Vacek V."/>
            <person name="Brzon O."/>
            <person name="Soukal P."/>
            <person name="Eme L."/>
            <person name="Dacks J.B."/>
            <person name="Karnkowska A."/>
            <person name="Elias M."/>
            <person name="Hampl V."/>
        </authorList>
    </citation>
    <scope>NUCLEOTIDE SEQUENCE</scope>
    <source>
        <strain evidence="3">RCP-MX</strain>
    </source>
</reference>
<feature type="compositionally biased region" description="Low complexity" evidence="2">
    <location>
        <begin position="887"/>
        <end position="896"/>
    </location>
</feature>
<organism evidence="3 4">
    <name type="scientific">Paratrimastix pyriformis</name>
    <dbReference type="NCBI Taxonomy" id="342808"/>
    <lineage>
        <taxon>Eukaryota</taxon>
        <taxon>Metamonada</taxon>
        <taxon>Preaxostyla</taxon>
        <taxon>Paratrimastigidae</taxon>
        <taxon>Paratrimastix</taxon>
    </lineage>
</organism>
<protein>
    <submittedName>
        <fullName evidence="3">Uncharacterized protein</fullName>
    </submittedName>
</protein>
<evidence type="ECO:0000256" key="1">
    <source>
        <dbReference type="SAM" id="Coils"/>
    </source>
</evidence>
<dbReference type="Proteomes" id="UP001141327">
    <property type="component" value="Unassembled WGS sequence"/>
</dbReference>
<feature type="region of interest" description="Disordered" evidence="2">
    <location>
        <begin position="567"/>
        <end position="600"/>
    </location>
</feature>